<dbReference type="Gene3D" id="3.90.320.10">
    <property type="match status" value="1"/>
</dbReference>
<feature type="domain" description="UvrD-like helicase ATP-binding" evidence="16">
    <location>
        <begin position="33"/>
        <end position="488"/>
    </location>
</feature>
<proteinExistence type="predicted"/>
<dbReference type="EMBL" id="SDOZ01000002">
    <property type="protein sequence ID" value="RXZ61391.1"/>
    <property type="molecule type" value="Genomic_DNA"/>
</dbReference>
<evidence type="ECO:0000256" key="3">
    <source>
        <dbReference type="ARBA" id="ARBA00022763"/>
    </source>
</evidence>
<dbReference type="Gene3D" id="1.10.486.10">
    <property type="entry name" value="PCRA, domain 4"/>
    <property type="match status" value="1"/>
</dbReference>
<name>A0A4Q2KDU1_9FIRM</name>
<dbReference type="EC" id="5.6.2.4" evidence="12"/>
<dbReference type="PROSITE" id="PS51671">
    <property type="entry name" value="ACT"/>
    <property type="match status" value="1"/>
</dbReference>
<keyword evidence="1" id="KW-0540">Nuclease</keyword>
<evidence type="ECO:0000256" key="2">
    <source>
        <dbReference type="ARBA" id="ARBA00022741"/>
    </source>
</evidence>
<dbReference type="PROSITE" id="PS51217">
    <property type="entry name" value="UVRD_HELICASE_CTER"/>
    <property type="match status" value="1"/>
</dbReference>
<sequence length="1154" mass="130153">MRRGREKGAQRERRQVRRDREDRKEEEGRVMSAKILTAEQRAAVEAEGETLVSASAGSGKTFVMIEKIISLILEGKAQISGVLAVTFTNLAAAEMKEKLKRAIVGRINEETDEGVKSRLKYELSEIGASDICTLHSFCANLIRRYFYVTDENGDFQIADDADASEMKNRAAEIATDALLEQKSEKFQLLLRLYAGSKGLKRLTELFLPLYEKMRVHADYRARLENMPARFTEETFHSIADTLFSGLKVRLTQLRARVQSLAEETEYFVSGSEMSPKYLSFLAEIQALCLQLERAEDLYAAAALAKESKLSSKPPNGPLKKAENAPALRLDAHIDGAKNAFKEILIELKGYENEGEDLARYFRSGEIAAALCELLLAFDDAYAAVKKRAGKLDFSDLEHRTLALLSHEMVEKELKSRYTHVFVDEYQDVNPCQESILRTLQGENMFMVGDVKQSIYGFRGCSARFFGEKFERLSACGKALVLNGNFRSAPRVLDAVNLIFSEVMTKRTGAVDYKNTSVMTASDRFPKNSGEVWLDFIPEEEEKAPEERDVYSVIGHLNGGEEKTDAEGAYIASVIAAELHKKHFDADSGEFVQNDYKDIVVLSRSKTGRAAKIIAELVRRGIPVASAAEYNICEYPEIKRLIEILRYLDCAEQDIPLAAALKSALGKLTDEELADIRLAAGSQKSFVEACREYAEAAQNRTGEKLRAFYAQTQRLRLLANVRSAAELLAGILSESGEEIEQLRAENGEERVKRIDRFLSECGALSVSDVLRRLKNNRYQVGFSEAGGENAVRVMTMHASKGLEFPVVIVAGMDNRFDDRDFKEKILTDEEWGFAPLSYNEQNFTAYDTILRALFRERMTARRAEDEMRLLYVAATRAQYCMHFIFREEGEFDFARVGRASKFSDFIPFEKFRDRFLQLESADFVATGERPLLISSTDEAAEREIALRYRAPYPYASSLEIPVKSSASAILKRQGERFYAEKELFPEDTGGSKTDKETGIAYHAFLERANFFAPPEREAERIFALFEKTRPELAAKLNRQKMARILAFPLFGNLRGFTLYREQEFLLSLPANALFATDSEDEVLVQGAIDLLAVRGDEALIIDYKYSTHSDERLVRDYARQLEIYAAAVGKIAKIEKISAHIVNLDRLSCVHVPLH</sequence>
<feature type="domain" description="UvrD-like helicase C-terminal" evidence="17">
    <location>
        <begin position="515"/>
        <end position="800"/>
    </location>
</feature>
<evidence type="ECO:0000256" key="12">
    <source>
        <dbReference type="ARBA" id="ARBA00034808"/>
    </source>
</evidence>
<keyword evidence="9" id="KW-0234">DNA repair</keyword>
<dbReference type="SUPFAM" id="SSF52540">
    <property type="entry name" value="P-loop containing nucleoside triphosphate hydrolases"/>
    <property type="match status" value="1"/>
</dbReference>
<dbReference type="Pfam" id="PF12705">
    <property type="entry name" value="PDDEXK_1"/>
    <property type="match status" value="1"/>
</dbReference>
<comment type="caution">
    <text evidence="19">The sequence shown here is derived from an EMBL/GenBank/DDBJ whole genome shotgun (WGS) entry which is preliminary data.</text>
</comment>
<dbReference type="InterPro" id="IPR038726">
    <property type="entry name" value="PDDEXK_AddAB-type"/>
</dbReference>
<dbReference type="GO" id="GO:0003677">
    <property type="term" value="F:DNA binding"/>
    <property type="evidence" value="ECO:0007669"/>
    <property type="project" value="UniProtKB-KW"/>
</dbReference>
<feature type="domain" description="ACT" evidence="18">
    <location>
        <begin position="597"/>
        <end position="680"/>
    </location>
</feature>
<evidence type="ECO:0000256" key="13">
    <source>
        <dbReference type="ARBA" id="ARBA00048988"/>
    </source>
</evidence>
<evidence type="ECO:0000259" key="18">
    <source>
        <dbReference type="PROSITE" id="PS51671"/>
    </source>
</evidence>
<evidence type="ECO:0000313" key="19">
    <source>
        <dbReference type="EMBL" id="RXZ61391.1"/>
    </source>
</evidence>
<evidence type="ECO:0000256" key="9">
    <source>
        <dbReference type="ARBA" id="ARBA00023204"/>
    </source>
</evidence>
<feature type="binding site" evidence="14">
    <location>
        <begin position="54"/>
        <end position="61"/>
    </location>
    <ligand>
        <name>ATP</name>
        <dbReference type="ChEBI" id="CHEBI:30616"/>
    </ligand>
</feature>
<dbReference type="GO" id="GO:0005524">
    <property type="term" value="F:ATP binding"/>
    <property type="evidence" value="ECO:0007669"/>
    <property type="project" value="UniProtKB-UniRule"/>
</dbReference>
<dbReference type="Pfam" id="PF00580">
    <property type="entry name" value="UvrD-helicase"/>
    <property type="match status" value="1"/>
</dbReference>
<dbReference type="SUPFAM" id="SSF52980">
    <property type="entry name" value="Restriction endonuclease-like"/>
    <property type="match status" value="1"/>
</dbReference>
<evidence type="ECO:0000256" key="7">
    <source>
        <dbReference type="ARBA" id="ARBA00022840"/>
    </source>
</evidence>
<keyword evidence="3" id="KW-0227">DNA damage</keyword>
<dbReference type="GO" id="GO:0005829">
    <property type="term" value="C:cytosol"/>
    <property type="evidence" value="ECO:0007669"/>
    <property type="project" value="TreeGrafter"/>
</dbReference>
<keyword evidence="7 14" id="KW-0067">ATP-binding</keyword>
<evidence type="ECO:0000256" key="14">
    <source>
        <dbReference type="PROSITE-ProRule" id="PRU00560"/>
    </source>
</evidence>
<comment type="catalytic activity">
    <reaction evidence="13">
        <text>ATP + H2O = ADP + phosphate + H(+)</text>
        <dbReference type="Rhea" id="RHEA:13065"/>
        <dbReference type="ChEBI" id="CHEBI:15377"/>
        <dbReference type="ChEBI" id="CHEBI:15378"/>
        <dbReference type="ChEBI" id="CHEBI:30616"/>
        <dbReference type="ChEBI" id="CHEBI:43474"/>
        <dbReference type="ChEBI" id="CHEBI:456216"/>
        <dbReference type="EC" id="5.6.2.4"/>
    </reaction>
</comment>
<dbReference type="InterPro" id="IPR002912">
    <property type="entry name" value="ACT_dom"/>
</dbReference>
<dbReference type="InterPro" id="IPR011335">
    <property type="entry name" value="Restrct_endonuc-II-like"/>
</dbReference>
<dbReference type="PANTHER" id="PTHR11070:SF48">
    <property type="entry name" value="ATP-DEPENDENT HELICASE_NUCLEASE SUBUNIT A"/>
    <property type="match status" value="1"/>
</dbReference>
<comment type="catalytic activity">
    <reaction evidence="11">
        <text>Couples ATP hydrolysis with the unwinding of duplex DNA by translocating in the 3'-5' direction.</text>
        <dbReference type="EC" id="5.6.2.4"/>
    </reaction>
</comment>
<evidence type="ECO:0000256" key="5">
    <source>
        <dbReference type="ARBA" id="ARBA00022806"/>
    </source>
</evidence>
<dbReference type="InterPro" id="IPR014017">
    <property type="entry name" value="DNA_helicase_UvrD-like_C"/>
</dbReference>
<evidence type="ECO:0000259" key="17">
    <source>
        <dbReference type="PROSITE" id="PS51217"/>
    </source>
</evidence>
<dbReference type="GO" id="GO:0004527">
    <property type="term" value="F:exonuclease activity"/>
    <property type="evidence" value="ECO:0007669"/>
    <property type="project" value="UniProtKB-KW"/>
</dbReference>
<keyword evidence="10" id="KW-0413">Isomerase</keyword>
<dbReference type="Pfam" id="PF13361">
    <property type="entry name" value="UvrD_C"/>
    <property type="match status" value="1"/>
</dbReference>
<dbReference type="PANTHER" id="PTHR11070">
    <property type="entry name" value="UVRD / RECB / PCRA DNA HELICASE FAMILY MEMBER"/>
    <property type="match status" value="1"/>
</dbReference>
<keyword evidence="8" id="KW-0238">DNA-binding</keyword>
<dbReference type="InterPro" id="IPR027417">
    <property type="entry name" value="P-loop_NTPase"/>
</dbReference>
<evidence type="ECO:0000256" key="4">
    <source>
        <dbReference type="ARBA" id="ARBA00022801"/>
    </source>
</evidence>
<accession>A0A4Q2KDU1</accession>
<evidence type="ECO:0000256" key="11">
    <source>
        <dbReference type="ARBA" id="ARBA00034617"/>
    </source>
</evidence>
<dbReference type="GO" id="GO:0016887">
    <property type="term" value="F:ATP hydrolysis activity"/>
    <property type="evidence" value="ECO:0007669"/>
    <property type="project" value="RHEA"/>
</dbReference>
<keyword evidence="5 14" id="KW-0347">Helicase</keyword>
<keyword evidence="2 14" id="KW-0547">Nucleotide-binding</keyword>
<organism evidence="19 20">
    <name type="scientific">Candidatus Borkfalkia ceftriaxoniphila</name>
    <dbReference type="NCBI Taxonomy" id="2508949"/>
    <lineage>
        <taxon>Bacteria</taxon>
        <taxon>Bacillati</taxon>
        <taxon>Bacillota</taxon>
        <taxon>Clostridia</taxon>
        <taxon>Christensenellales</taxon>
        <taxon>Christensenellaceae</taxon>
        <taxon>Candidatus Borkfalkia</taxon>
    </lineage>
</organism>
<evidence type="ECO:0000259" key="16">
    <source>
        <dbReference type="PROSITE" id="PS51198"/>
    </source>
</evidence>
<evidence type="ECO:0000313" key="20">
    <source>
        <dbReference type="Proteomes" id="UP000291269"/>
    </source>
</evidence>
<dbReference type="InterPro" id="IPR000212">
    <property type="entry name" value="DNA_helicase_UvrD/REP"/>
</dbReference>
<reference evidence="19 20" key="1">
    <citation type="journal article" date="2019" name="Gut">
        <title>Antibiotics-induced monodominance of a novel gut bacterial order.</title>
        <authorList>
            <person name="Hildebrand F."/>
            <person name="Moitinho-Silva L."/>
            <person name="Blasche S."/>
            <person name="Jahn M.T."/>
            <person name="Gossmann T.I."/>
            <person name="Heuerta-Cepas J."/>
            <person name="Hercog R."/>
            <person name="Luetge M."/>
            <person name="Bahram M."/>
            <person name="Pryszlak A."/>
            <person name="Alves R.J."/>
            <person name="Waszak S.M."/>
            <person name="Zhu A."/>
            <person name="Ye L."/>
            <person name="Costea P.I."/>
            <person name="Aalvink S."/>
            <person name="Belzer C."/>
            <person name="Forslund S.K."/>
            <person name="Sunagawa S."/>
            <person name="Hentschel U."/>
            <person name="Merten C."/>
            <person name="Patil K.R."/>
            <person name="Benes V."/>
            <person name="Bork P."/>
        </authorList>
    </citation>
    <scope>NUCLEOTIDE SEQUENCE [LARGE SCALE GENOMIC DNA]</scope>
    <source>
        <strain evidence="19 20">HDS1380</strain>
    </source>
</reference>
<dbReference type="OrthoDB" id="9810135at2"/>
<protein>
    <recommendedName>
        <fullName evidence="12">DNA 3'-5' helicase</fullName>
        <ecNumber evidence="12">5.6.2.4</ecNumber>
    </recommendedName>
</protein>
<gene>
    <name evidence="19" type="ORF">ESZ91_03100</name>
</gene>
<dbReference type="GO" id="GO:0043138">
    <property type="term" value="F:3'-5' DNA helicase activity"/>
    <property type="evidence" value="ECO:0007669"/>
    <property type="project" value="UniProtKB-EC"/>
</dbReference>
<dbReference type="AlphaFoldDB" id="A0A4Q2KDU1"/>
<dbReference type="InterPro" id="IPR011604">
    <property type="entry name" value="PDDEXK-like_dom_sf"/>
</dbReference>
<evidence type="ECO:0000256" key="10">
    <source>
        <dbReference type="ARBA" id="ARBA00023235"/>
    </source>
</evidence>
<dbReference type="Gene3D" id="3.40.50.300">
    <property type="entry name" value="P-loop containing nucleotide triphosphate hydrolases"/>
    <property type="match status" value="4"/>
</dbReference>
<dbReference type="InterPro" id="IPR014016">
    <property type="entry name" value="UvrD-like_ATP-bd"/>
</dbReference>
<keyword evidence="4 14" id="KW-0378">Hydrolase</keyword>
<feature type="region of interest" description="Disordered" evidence="15">
    <location>
        <begin position="1"/>
        <end position="29"/>
    </location>
</feature>
<evidence type="ECO:0000256" key="6">
    <source>
        <dbReference type="ARBA" id="ARBA00022839"/>
    </source>
</evidence>
<dbReference type="PROSITE" id="PS51198">
    <property type="entry name" value="UVRD_HELICASE_ATP_BIND"/>
    <property type="match status" value="1"/>
</dbReference>
<evidence type="ECO:0000256" key="15">
    <source>
        <dbReference type="SAM" id="MobiDB-lite"/>
    </source>
</evidence>
<dbReference type="GO" id="GO:0000725">
    <property type="term" value="P:recombinational repair"/>
    <property type="evidence" value="ECO:0007669"/>
    <property type="project" value="TreeGrafter"/>
</dbReference>
<keyword evidence="20" id="KW-1185">Reference proteome</keyword>
<evidence type="ECO:0000256" key="1">
    <source>
        <dbReference type="ARBA" id="ARBA00022722"/>
    </source>
</evidence>
<dbReference type="Proteomes" id="UP000291269">
    <property type="component" value="Unassembled WGS sequence"/>
</dbReference>
<keyword evidence="6" id="KW-0269">Exonuclease</keyword>
<evidence type="ECO:0000256" key="8">
    <source>
        <dbReference type="ARBA" id="ARBA00023125"/>
    </source>
</evidence>
<dbReference type="GO" id="GO:0033202">
    <property type="term" value="C:DNA helicase complex"/>
    <property type="evidence" value="ECO:0007669"/>
    <property type="project" value="TreeGrafter"/>
</dbReference>